<dbReference type="InterPro" id="IPR040976">
    <property type="entry name" value="Pkinase_fungal"/>
</dbReference>
<dbReference type="OMA" id="SCRICHP"/>
<evidence type="ECO:0000313" key="4">
    <source>
        <dbReference type="Proteomes" id="UP000030653"/>
    </source>
</evidence>
<feature type="region of interest" description="Disordered" evidence="1">
    <location>
        <begin position="138"/>
        <end position="158"/>
    </location>
</feature>
<feature type="region of interest" description="Disordered" evidence="1">
    <location>
        <begin position="1"/>
        <end position="27"/>
    </location>
</feature>
<evidence type="ECO:0000259" key="2">
    <source>
        <dbReference type="Pfam" id="PF17667"/>
    </source>
</evidence>
<dbReference type="STRING" id="1858805.M5FY87"/>
<sequence>MELTSTPSRTEHLQSSVQDTPSGQWPTSTRLFESGKLEHRKELLGAKLGKTLPEKTQAHWLSDILPPTKLTRDDINGVYKRVVQDGIYCPVSKTWRELRKPPKTDPRHETKVYQPLVPIFNAILDAVPPALAPQKLIYKQKPYTPPTDGRPDDRTKPDANFVRITSSTANATSIDKISWINIREIQEFKKDGTRADLEEIIKQIIWHLHMPLDTDLRRWCVYGSTIINNNMRGYRMSREGVVVSQEVDITEAGSAFSCRICHPDRVRKRVPPWDRPQNHP</sequence>
<evidence type="ECO:0000313" key="3">
    <source>
        <dbReference type="EMBL" id="EJT96497.1"/>
    </source>
</evidence>
<keyword evidence="4" id="KW-1185">Reference proteome</keyword>
<gene>
    <name evidence="3" type="ORF">DACRYDRAFT_92151</name>
</gene>
<dbReference type="OrthoDB" id="312874at2759"/>
<dbReference type="GeneID" id="63692105"/>
<feature type="domain" description="Fungal-type protein kinase" evidence="2">
    <location>
        <begin position="160"/>
        <end position="257"/>
    </location>
</feature>
<protein>
    <recommendedName>
        <fullName evidence="2">Fungal-type protein kinase domain-containing protein</fullName>
    </recommendedName>
</protein>
<evidence type="ECO:0000256" key="1">
    <source>
        <dbReference type="SAM" id="MobiDB-lite"/>
    </source>
</evidence>
<name>M5FY87_DACPD</name>
<dbReference type="AlphaFoldDB" id="M5FY87"/>
<proteinExistence type="predicted"/>
<reference evidence="3 4" key="1">
    <citation type="journal article" date="2012" name="Science">
        <title>The Paleozoic origin of enzymatic lignin decomposition reconstructed from 31 fungal genomes.</title>
        <authorList>
            <person name="Floudas D."/>
            <person name="Binder M."/>
            <person name="Riley R."/>
            <person name="Barry K."/>
            <person name="Blanchette R.A."/>
            <person name="Henrissat B."/>
            <person name="Martinez A.T."/>
            <person name="Otillar R."/>
            <person name="Spatafora J.W."/>
            <person name="Yadav J.S."/>
            <person name="Aerts A."/>
            <person name="Benoit I."/>
            <person name="Boyd A."/>
            <person name="Carlson A."/>
            <person name="Copeland A."/>
            <person name="Coutinho P.M."/>
            <person name="de Vries R.P."/>
            <person name="Ferreira P."/>
            <person name="Findley K."/>
            <person name="Foster B."/>
            <person name="Gaskell J."/>
            <person name="Glotzer D."/>
            <person name="Gorecki P."/>
            <person name="Heitman J."/>
            <person name="Hesse C."/>
            <person name="Hori C."/>
            <person name="Igarashi K."/>
            <person name="Jurgens J.A."/>
            <person name="Kallen N."/>
            <person name="Kersten P."/>
            <person name="Kohler A."/>
            <person name="Kuees U."/>
            <person name="Kumar T.K.A."/>
            <person name="Kuo A."/>
            <person name="LaButti K."/>
            <person name="Larrondo L.F."/>
            <person name="Lindquist E."/>
            <person name="Ling A."/>
            <person name="Lombard V."/>
            <person name="Lucas S."/>
            <person name="Lundell T."/>
            <person name="Martin R."/>
            <person name="McLaughlin D.J."/>
            <person name="Morgenstern I."/>
            <person name="Morin E."/>
            <person name="Murat C."/>
            <person name="Nagy L.G."/>
            <person name="Nolan M."/>
            <person name="Ohm R.A."/>
            <person name="Patyshakuliyeva A."/>
            <person name="Rokas A."/>
            <person name="Ruiz-Duenas F.J."/>
            <person name="Sabat G."/>
            <person name="Salamov A."/>
            <person name="Samejima M."/>
            <person name="Schmutz J."/>
            <person name="Slot J.C."/>
            <person name="St John F."/>
            <person name="Stenlid J."/>
            <person name="Sun H."/>
            <person name="Sun S."/>
            <person name="Syed K."/>
            <person name="Tsang A."/>
            <person name="Wiebenga A."/>
            <person name="Young D."/>
            <person name="Pisabarro A."/>
            <person name="Eastwood D.C."/>
            <person name="Martin F."/>
            <person name="Cullen D."/>
            <person name="Grigoriev I.V."/>
            <person name="Hibbett D.S."/>
        </authorList>
    </citation>
    <scope>NUCLEOTIDE SEQUENCE [LARGE SCALE GENOMIC DNA]</scope>
    <source>
        <strain evidence="3 4">DJM-731 SS1</strain>
    </source>
</reference>
<organism evidence="3 4">
    <name type="scientific">Dacryopinax primogenitus (strain DJM 731)</name>
    <name type="common">Brown rot fungus</name>
    <dbReference type="NCBI Taxonomy" id="1858805"/>
    <lineage>
        <taxon>Eukaryota</taxon>
        <taxon>Fungi</taxon>
        <taxon>Dikarya</taxon>
        <taxon>Basidiomycota</taxon>
        <taxon>Agaricomycotina</taxon>
        <taxon>Dacrymycetes</taxon>
        <taxon>Dacrymycetales</taxon>
        <taxon>Dacrymycetaceae</taxon>
        <taxon>Dacryopinax</taxon>
    </lineage>
</organism>
<dbReference type="EMBL" id="JH795909">
    <property type="protein sequence ID" value="EJT96497.1"/>
    <property type="molecule type" value="Genomic_DNA"/>
</dbReference>
<dbReference type="HOGENOM" id="CLU_086718_0_0_1"/>
<accession>M5FY87</accession>
<dbReference type="Pfam" id="PF17667">
    <property type="entry name" value="Pkinase_fungal"/>
    <property type="match status" value="1"/>
</dbReference>
<dbReference type="RefSeq" id="XP_040623395.1">
    <property type="nucleotide sequence ID" value="XM_040777043.1"/>
</dbReference>
<dbReference type="Proteomes" id="UP000030653">
    <property type="component" value="Unassembled WGS sequence"/>
</dbReference>